<dbReference type="AlphaFoldDB" id="A0A147GQ50"/>
<evidence type="ECO:0000313" key="3">
    <source>
        <dbReference type="Proteomes" id="UP000072741"/>
    </source>
</evidence>
<dbReference type="EMBL" id="LDSL01000116">
    <property type="protein sequence ID" value="KTT17172.1"/>
    <property type="molecule type" value="Genomic_DNA"/>
</dbReference>
<dbReference type="InterPro" id="IPR029060">
    <property type="entry name" value="PIN-like_dom_sf"/>
</dbReference>
<evidence type="ECO:0000313" key="2">
    <source>
        <dbReference type="EMBL" id="KTT17172.1"/>
    </source>
</evidence>
<proteinExistence type="predicted"/>
<keyword evidence="3" id="KW-1185">Reference proteome</keyword>
<dbReference type="SUPFAM" id="SSF88723">
    <property type="entry name" value="PIN domain-like"/>
    <property type="match status" value="1"/>
</dbReference>
<reference evidence="2 3" key="1">
    <citation type="journal article" date="2016" name="Front. Microbiol.">
        <title>Genomic Resource of Rice Seed Associated Bacteria.</title>
        <authorList>
            <person name="Midha S."/>
            <person name="Bansal K."/>
            <person name="Sharma S."/>
            <person name="Kumar N."/>
            <person name="Patil P.P."/>
            <person name="Chaudhry V."/>
            <person name="Patil P.B."/>
        </authorList>
    </citation>
    <scope>NUCLEOTIDE SEQUENCE [LARGE SCALE GENOMIC DNA]</scope>
    <source>
        <strain evidence="2 3">NS331</strain>
    </source>
</reference>
<name>A0A147GQ50_9BURK</name>
<feature type="domain" description="PIN" evidence="1">
    <location>
        <begin position="5"/>
        <end position="121"/>
    </location>
</feature>
<dbReference type="Proteomes" id="UP000072741">
    <property type="component" value="Unassembled WGS sequence"/>
</dbReference>
<dbReference type="PANTHER" id="PTHR34610:SF4">
    <property type="entry name" value="SLL8027 PROTEIN"/>
    <property type="match status" value="1"/>
</dbReference>
<gene>
    <name evidence="2" type="ORF">NS331_17535</name>
</gene>
<protein>
    <recommendedName>
        <fullName evidence="1">PIN domain-containing protein</fullName>
    </recommendedName>
</protein>
<sequence length="143" mass="15771">MAEGRRLVLDTNVVVGALLWNGPPLTLMAQAAEEGFELLSSPVLMAELQHTLNYPKFAKRLAALHSDVPALVSRYQRIVTLVEPADVPRVVPDDMDDDHVIAAAVAGRAQFIVTGDRHLLDLVEYRGIQILRVAEALARLEQR</sequence>
<dbReference type="PANTHER" id="PTHR34610">
    <property type="entry name" value="SSL7007 PROTEIN"/>
    <property type="match status" value="1"/>
</dbReference>
<dbReference type="OrthoDB" id="8904638at2"/>
<accession>A0A147GQ50</accession>
<dbReference type="Pfam" id="PF13470">
    <property type="entry name" value="PIN_3"/>
    <property type="match status" value="1"/>
</dbReference>
<evidence type="ECO:0000259" key="1">
    <source>
        <dbReference type="SMART" id="SM00670"/>
    </source>
</evidence>
<organism evidence="2 3">
    <name type="scientific">Pseudacidovorax intermedius</name>
    <dbReference type="NCBI Taxonomy" id="433924"/>
    <lineage>
        <taxon>Bacteria</taxon>
        <taxon>Pseudomonadati</taxon>
        <taxon>Pseudomonadota</taxon>
        <taxon>Betaproteobacteria</taxon>
        <taxon>Burkholderiales</taxon>
        <taxon>Comamonadaceae</taxon>
        <taxon>Pseudacidovorax</taxon>
    </lineage>
</organism>
<dbReference type="SMART" id="SM00670">
    <property type="entry name" value="PINc"/>
    <property type="match status" value="1"/>
</dbReference>
<dbReference type="InterPro" id="IPR002716">
    <property type="entry name" value="PIN_dom"/>
</dbReference>
<dbReference type="NCBIfam" id="TIGR00305">
    <property type="entry name" value="putative toxin-antitoxin system toxin component, PIN family"/>
    <property type="match status" value="1"/>
</dbReference>
<comment type="caution">
    <text evidence="2">The sequence shown here is derived from an EMBL/GenBank/DDBJ whole genome shotgun (WGS) entry which is preliminary data.</text>
</comment>
<dbReference type="InterPro" id="IPR002850">
    <property type="entry name" value="PIN_toxin-like"/>
</dbReference>